<accession>A0A4Q7VJ86</accession>
<reference evidence="3 4" key="1">
    <citation type="submission" date="2019-02" db="EMBL/GenBank/DDBJ databases">
        <title>Genomic Encyclopedia of Type Strains, Phase IV (KMG-IV): sequencing the most valuable type-strain genomes for metagenomic binning, comparative biology and taxonomic classification.</title>
        <authorList>
            <person name="Goeker M."/>
        </authorList>
    </citation>
    <scope>NUCLEOTIDE SEQUENCE [LARGE SCALE GENOMIC DNA]</scope>
    <source>
        <strain evidence="3 4">DSM 28825</strain>
    </source>
</reference>
<gene>
    <name evidence="3" type="ORF">EV201_0679</name>
</gene>
<organism evidence="3 4">
    <name type="scientific">Ancylomarina subtilis</name>
    <dbReference type="NCBI Taxonomy" id="1639035"/>
    <lineage>
        <taxon>Bacteria</taxon>
        <taxon>Pseudomonadati</taxon>
        <taxon>Bacteroidota</taxon>
        <taxon>Bacteroidia</taxon>
        <taxon>Marinilabiliales</taxon>
        <taxon>Marinifilaceae</taxon>
        <taxon>Ancylomarina</taxon>
    </lineage>
</organism>
<evidence type="ECO:0000256" key="2">
    <source>
        <dbReference type="SAM" id="SignalP"/>
    </source>
</evidence>
<feature type="compositionally biased region" description="Polar residues" evidence="1">
    <location>
        <begin position="171"/>
        <end position="180"/>
    </location>
</feature>
<feature type="region of interest" description="Disordered" evidence="1">
    <location>
        <begin position="140"/>
        <end position="180"/>
    </location>
</feature>
<name>A0A4Q7VJ86_9BACT</name>
<feature type="chain" id="PRO_5020469363" evidence="2">
    <location>
        <begin position="29"/>
        <end position="180"/>
    </location>
</feature>
<dbReference type="RefSeq" id="WP_130305961.1">
    <property type="nucleotide sequence ID" value="NZ_SHKN01000001.1"/>
</dbReference>
<feature type="signal peptide" evidence="2">
    <location>
        <begin position="1"/>
        <end position="28"/>
    </location>
</feature>
<sequence length="180" mass="20980">MKKQNKRMSWLVLMTLAFIFSFQQQALAQDQVVSLANGRKIVVHPNKTWEYFKGVSYDFDFSKLGNNQIPNFLRSGVSVDKQTLVVAVKMYLQGWRYTMPSPKSSQAYWGNHDGRTTWWKGYWYNNKTGKYSRQRPMEQSDGYFYGDQQNDKDYWRNGGSPSRPSKIDWLLSSSGGTKPN</sequence>
<dbReference type="EMBL" id="SHKN01000001">
    <property type="protein sequence ID" value="RZT96048.1"/>
    <property type="molecule type" value="Genomic_DNA"/>
</dbReference>
<evidence type="ECO:0000256" key="1">
    <source>
        <dbReference type="SAM" id="MobiDB-lite"/>
    </source>
</evidence>
<dbReference type="AlphaFoldDB" id="A0A4Q7VJ86"/>
<evidence type="ECO:0000313" key="3">
    <source>
        <dbReference type="EMBL" id="RZT96048.1"/>
    </source>
</evidence>
<dbReference type="Proteomes" id="UP000293562">
    <property type="component" value="Unassembled WGS sequence"/>
</dbReference>
<comment type="caution">
    <text evidence="3">The sequence shown here is derived from an EMBL/GenBank/DDBJ whole genome shotgun (WGS) entry which is preliminary data.</text>
</comment>
<keyword evidence="4" id="KW-1185">Reference proteome</keyword>
<evidence type="ECO:0000313" key="4">
    <source>
        <dbReference type="Proteomes" id="UP000293562"/>
    </source>
</evidence>
<proteinExistence type="predicted"/>
<keyword evidence="2" id="KW-0732">Signal</keyword>
<protein>
    <submittedName>
        <fullName evidence="3">Uncharacterized protein</fullName>
    </submittedName>
</protein>